<dbReference type="SUPFAM" id="SSF53474">
    <property type="entry name" value="alpha/beta-Hydrolases"/>
    <property type="match status" value="1"/>
</dbReference>
<evidence type="ECO:0000313" key="1">
    <source>
        <dbReference type="EMBL" id="OGL99357.1"/>
    </source>
</evidence>
<dbReference type="Proteomes" id="UP000176501">
    <property type="component" value="Unassembled WGS sequence"/>
</dbReference>
<sequence>MSEIALIHGFATGLNVSLIRTARGKDAGFFGFKGLVEKRIAKPFRWDAIENVSFWKALSPLTYLTVYKREREMIQSEKTHAALDAFLQEEQPRVVVCHSMGCALLLAFLARHGLPSSVRHVVFVQADIPRNATLPNAGVAWHNLHCPWDPTLLASAIYHRSIRAGQIGLRDPRARNRLTPLFGGWNLHTVSISDPKIAAWTLTLAIPMPGIGIRLVAK</sequence>
<accession>A0A1F7WAW6</accession>
<evidence type="ECO:0000313" key="2">
    <source>
        <dbReference type="Proteomes" id="UP000176501"/>
    </source>
</evidence>
<dbReference type="InterPro" id="IPR029058">
    <property type="entry name" value="AB_hydrolase_fold"/>
</dbReference>
<protein>
    <recommendedName>
        <fullName evidence="3">AB hydrolase-1 domain-containing protein</fullName>
    </recommendedName>
</protein>
<reference evidence="1 2" key="1">
    <citation type="journal article" date="2016" name="Nat. Commun.">
        <title>Thousands of microbial genomes shed light on interconnected biogeochemical processes in an aquifer system.</title>
        <authorList>
            <person name="Anantharaman K."/>
            <person name="Brown C.T."/>
            <person name="Hug L.A."/>
            <person name="Sharon I."/>
            <person name="Castelle C.J."/>
            <person name="Probst A.J."/>
            <person name="Thomas B.C."/>
            <person name="Singh A."/>
            <person name="Wilkins M.J."/>
            <person name="Karaoz U."/>
            <person name="Brodie E.L."/>
            <person name="Williams K.H."/>
            <person name="Hubbard S.S."/>
            <person name="Banfield J.F."/>
        </authorList>
    </citation>
    <scope>NUCLEOTIDE SEQUENCE [LARGE SCALE GENOMIC DNA]</scope>
</reference>
<dbReference type="Gene3D" id="3.40.50.1820">
    <property type="entry name" value="alpha/beta hydrolase"/>
    <property type="match status" value="1"/>
</dbReference>
<comment type="caution">
    <text evidence="1">The sequence shown here is derived from an EMBL/GenBank/DDBJ whole genome shotgun (WGS) entry which is preliminary data.</text>
</comment>
<dbReference type="EMBL" id="MGFE01000006">
    <property type="protein sequence ID" value="OGL99357.1"/>
    <property type="molecule type" value="Genomic_DNA"/>
</dbReference>
<dbReference type="AlphaFoldDB" id="A0A1F7WAW6"/>
<name>A0A1F7WAW6_9BACT</name>
<dbReference type="GO" id="GO:0016787">
    <property type="term" value="F:hydrolase activity"/>
    <property type="evidence" value="ECO:0007669"/>
    <property type="project" value="InterPro"/>
</dbReference>
<gene>
    <name evidence="1" type="ORF">A2304_00060</name>
</gene>
<evidence type="ECO:0008006" key="3">
    <source>
        <dbReference type="Google" id="ProtNLM"/>
    </source>
</evidence>
<organism evidence="1 2">
    <name type="scientific">Candidatus Uhrbacteria bacterium RIFOXYB2_FULL_57_15</name>
    <dbReference type="NCBI Taxonomy" id="1802422"/>
    <lineage>
        <taxon>Bacteria</taxon>
        <taxon>Candidatus Uhriibacteriota</taxon>
    </lineage>
</organism>
<proteinExistence type="predicted"/>